<dbReference type="GO" id="GO:0016746">
    <property type="term" value="F:acyltransferase activity"/>
    <property type="evidence" value="ECO:0007669"/>
    <property type="project" value="UniProtKB-KW"/>
</dbReference>
<evidence type="ECO:0000256" key="1">
    <source>
        <dbReference type="ARBA" id="ARBA00005179"/>
    </source>
</evidence>
<reference evidence="5 6" key="1">
    <citation type="submission" date="2018-02" db="EMBL/GenBank/DDBJ databases">
        <title>The genomes of Aspergillus section Nigri reveals drivers in fungal speciation.</title>
        <authorList>
            <consortium name="DOE Joint Genome Institute"/>
            <person name="Vesth T.C."/>
            <person name="Nybo J."/>
            <person name="Theobald S."/>
            <person name="Brandl J."/>
            <person name="Frisvad J.C."/>
            <person name="Nielsen K.F."/>
            <person name="Lyhne E.K."/>
            <person name="Kogle M.E."/>
            <person name="Kuo A."/>
            <person name="Riley R."/>
            <person name="Clum A."/>
            <person name="Nolan M."/>
            <person name="Lipzen A."/>
            <person name="Salamov A."/>
            <person name="Henrissat B."/>
            <person name="Wiebenga A."/>
            <person name="De vries R.P."/>
            <person name="Grigoriev I.V."/>
            <person name="Mortensen U.H."/>
            <person name="Andersen M.R."/>
            <person name="Baker S.E."/>
        </authorList>
    </citation>
    <scope>NUCLEOTIDE SEQUENCE [LARGE SCALE GENOMIC DNA]</scope>
    <source>
        <strain evidence="5 6">CBS 115571</strain>
    </source>
</reference>
<dbReference type="Gene3D" id="3.30.559.10">
    <property type="entry name" value="Chloramphenicol acetyltransferase-like domain"/>
    <property type="match status" value="2"/>
</dbReference>
<organism evidence="5 6">
    <name type="scientific">Aspergillus violaceofuscus (strain CBS 115571)</name>
    <dbReference type="NCBI Taxonomy" id="1450538"/>
    <lineage>
        <taxon>Eukaryota</taxon>
        <taxon>Fungi</taxon>
        <taxon>Dikarya</taxon>
        <taxon>Ascomycota</taxon>
        <taxon>Pezizomycotina</taxon>
        <taxon>Eurotiomycetes</taxon>
        <taxon>Eurotiomycetidae</taxon>
        <taxon>Eurotiales</taxon>
        <taxon>Aspergillaceae</taxon>
        <taxon>Aspergillus</taxon>
    </lineage>
</organism>
<dbReference type="PANTHER" id="PTHR31896">
    <property type="entry name" value="FAMILY REGULATORY PROTEIN, PUTATIVE (AFU_ORTHOLOGUE AFUA_3G14730)-RELATED"/>
    <property type="match status" value="1"/>
</dbReference>
<dbReference type="STRING" id="1450538.A0A2V5HZI1"/>
<gene>
    <name evidence="5" type="ORF">BO99DRAFT_338103</name>
</gene>
<comment type="pathway">
    <text evidence="1">Secondary metabolite biosynthesis.</text>
</comment>
<name>A0A2V5HZI1_ASPV1</name>
<evidence type="ECO:0000256" key="4">
    <source>
        <dbReference type="ARBA" id="ARBA00023315"/>
    </source>
</evidence>
<sequence length="516" mass="57523">MGILNFFGKTKPPRPAPTPTDTIVPLGFWDGRPYQHSICMDVAYRFDDVLDVKTLDRSLTRLLQLGDWHKLGARLRRNDAGQLEYHIPREYTAQRPGFILTSESYPMKAAEHPLASKLPTATDTPRVLGTVDETIPLCRHAQAPQCLDDYIYTDRPQLTIHAAAFTDTTILTITFLHTLMDGMGMSSFFAAWASVLRGQEDQVPTFLGFDTTPMHTLNSTTSVEPFVHQGLLLKGFHMILVAMHFLWEYFWRGPEEQRILCIPGAFVDGMRSQAIQELTTTTTTTTGEKANAPAPFLSESDVLLAWWTKVTIRALNPASNRLLALMNIFDFRSLVLPPDLADPSQNVAVIGNVTFPAYTLLRVRDILAMPVSQLAAHIRHSLVQQRTKPQVEALAALIRETLETKGVDATLFGEYDTLLMAWSNWHKGRLFEIDFSAAVTSVGASTAEGERRRANPVGRPSYIIANACVNSPMPTNLGPMMGKDAAGNWWLTWKLPHWAWSAVEEQVHGVGESKLA</sequence>
<keyword evidence="4" id="KW-0012">Acyltransferase</keyword>
<evidence type="ECO:0000313" key="6">
    <source>
        <dbReference type="Proteomes" id="UP000249829"/>
    </source>
</evidence>
<evidence type="ECO:0000313" key="5">
    <source>
        <dbReference type="EMBL" id="PYI17267.1"/>
    </source>
</evidence>
<proteinExistence type="inferred from homology"/>
<dbReference type="InterPro" id="IPR051283">
    <property type="entry name" value="Sec_Metabolite_Acyltrans"/>
</dbReference>
<dbReference type="Proteomes" id="UP000249829">
    <property type="component" value="Unassembled WGS sequence"/>
</dbReference>
<dbReference type="AlphaFoldDB" id="A0A2V5HZI1"/>
<comment type="similarity">
    <text evidence="2">Belongs to the plant acyltransferase family.</text>
</comment>
<dbReference type="PANTHER" id="PTHR31896:SF69">
    <property type="entry name" value="FAMILY REGULATORY PROTEIN, PUTATIVE (AFU_ORTHOLOGUE AFUA_3G14730)-RELATED"/>
    <property type="match status" value="1"/>
</dbReference>
<evidence type="ECO:0000256" key="2">
    <source>
        <dbReference type="ARBA" id="ARBA00009861"/>
    </source>
</evidence>
<evidence type="ECO:0000256" key="3">
    <source>
        <dbReference type="ARBA" id="ARBA00022679"/>
    </source>
</evidence>
<dbReference type="OMA" id="CVIPTHH"/>
<evidence type="ECO:0008006" key="7">
    <source>
        <dbReference type="Google" id="ProtNLM"/>
    </source>
</evidence>
<accession>A0A2V5HZI1</accession>
<protein>
    <recommendedName>
        <fullName evidence="7">LysR family regulatory protein</fullName>
    </recommendedName>
</protein>
<keyword evidence="3" id="KW-0808">Transferase</keyword>
<dbReference type="InterPro" id="IPR023213">
    <property type="entry name" value="CAT-like_dom_sf"/>
</dbReference>
<keyword evidence="6" id="KW-1185">Reference proteome</keyword>
<dbReference type="EMBL" id="KZ825158">
    <property type="protein sequence ID" value="PYI17267.1"/>
    <property type="molecule type" value="Genomic_DNA"/>
</dbReference>